<dbReference type="NCBIfam" id="TIGR00756">
    <property type="entry name" value="PPR"/>
    <property type="match status" value="4"/>
</dbReference>
<dbReference type="Pfam" id="PF01535">
    <property type="entry name" value="PPR"/>
    <property type="match status" value="3"/>
</dbReference>
<keyword evidence="3" id="KW-0809">Transit peptide</keyword>
<feature type="repeat" description="PPR" evidence="4">
    <location>
        <begin position="286"/>
        <end position="320"/>
    </location>
</feature>
<sequence length="478" mass="52841">MQLLPKTTTTTKLIRNFSKALKLSATTGFLQGGIQVHAHLVKLGLYNVLSLQNKILDVYVKCKEFKDAHKLFDEMTVRNVVTWNTVICGLVNCGNNYKPCLYTGFSYFKKMLLDEVGFDPITLNVLFRACLELNGIEIGRQLHCLVVKLGFQLNCLVNSALVDLYGKCGLATEARCVFDDVMYKDLVLWNVMLSCYALNSLAEEALTVFKLMQLENLIGDGFTFSSMLNSCATLGSWELGRQIHGLICKLSFDLDILVASGIVNMYAKNEYIEDARKAFDCMTAKNVVSWNTMVVAYGRQGDGKEAMKLLKEMLLEDFAPDELTLASILSSCGSVSASCEIMQVHVYVVKFGLQSFLSIGNAMINAYSKCGRAASALKSFNSVPEPNLVTWTSLISGYAFNSLPKDGIKMFEKMLSAGVRPDQIAFLGVLSACSHAGCHPQALEVYCMLSLLLWLMTDEYNVSKLHAVHGNVLDECAL</sequence>
<name>B9RDU8_RICCO</name>
<organism evidence="5 6">
    <name type="scientific">Ricinus communis</name>
    <name type="common">Castor bean</name>
    <dbReference type="NCBI Taxonomy" id="3988"/>
    <lineage>
        <taxon>Eukaryota</taxon>
        <taxon>Viridiplantae</taxon>
        <taxon>Streptophyta</taxon>
        <taxon>Embryophyta</taxon>
        <taxon>Tracheophyta</taxon>
        <taxon>Spermatophyta</taxon>
        <taxon>Magnoliopsida</taxon>
        <taxon>eudicotyledons</taxon>
        <taxon>Gunneridae</taxon>
        <taxon>Pentapetalae</taxon>
        <taxon>rosids</taxon>
        <taxon>fabids</taxon>
        <taxon>Malpighiales</taxon>
        <taxon>Euphorbiaceae</taxon>
        <taxon>Acalyphoideae</taxon>
        <taxon>Acalypheae</taxon>
        <taxon>Ricinus</taxon>
    </lineage>
</organism>
<dbReference type="InParanoid" id="B9RDU8"/>
<evidence type="ECO:0000256" key="4">
    <source>
        <dbReference type="PROSITE-ProRule" id="PRU00708"/>
    </source>
</evidence>
<dbReference type="AlphaFoldDB" id="B9RDU8"/>
<comment type="similarity">
    <text evidence="1">Belongs to the PPR family. PCMP-H subfamily.</text>
</comment>
<dbReference type="InterPro" id="IPR002885">
    <property type="entry name" value="PPR_rpt"/>
</dbReference>
<dbReference type="Gene3D" id="1.25.40.10">
    <property type="entry name" value="Tetratricopeptide repeat domain"/>
    <property type="match status" value="4"/>
</dbReference>
<dbReference type="Pfam" id="PF13041">
    <property type="entry name" value="PPR_2"/>
    <property type="match status" value="2"/>
</dbReference>
<accession>B9RDU8</accession>
<evidence type="ECO:0000313" key="5">
    <source>
        <dbReference type="EMBL" id="EEF50556.1"/>
    </source>
</evidence>
<dbReference type="PANTHER" id="PTHR47926">
    <property type="entry name" value="PENTATRICOPEPTIDE REPEAT-CONTAINING PROTEIN"/>
    <property type="match status" value="1"/>
</dbReference>
<feature type="repeat" description="PPR" evidence="4">
    <location>
        <begin position="185"/>
        <end position="219"/>
    </location>
</feature>
<feature type="repeat" description="PPR" evidence="4">
    <location>
        <begin position="387"/>
        <end position="421"/>
    </location>
</feature>
<dbReference type="FunFam" id="1.25.40.10:FF:000031">
    <property type="entry name" value="Pentatricopeptide repeat-containing protein mitochondrial"/>
    <property type="match status" value="1"/>
</dbReference>
<dbReference type="FunFam" id="1.25.40.10:FF:000475">
    <property type="entry name" value="Pentatricopeptide repeat-containing protein At5g40410, mitochondrial"/>
    <property type="match status" value="1"/>
</dbReference>
<dbReference type="FunFam" id="1.25.40.10:FF:000488">
    <property type="entry name" value="Pentatricopeptide repeat-containing protein, mitochondrial"/>
    <property type="match status" value="1"/>
</dbReference>
<dbReference type="GO" id="GO:0009451">
    <property type="term" value="P:RNA modification"/>
    <property type="evidence" value="ECO:0000318"/>
    <property type="project" value="GO_Central"/>
</dbReference>
<dbReference type="InterPro" id="IPR011990">
    <property type="entry name" value="TPR-like_helical_dom_sf"/>
</dbReference>
<dbReference type="Proteomes" id="UP000008311">
    <property type="component" value="Unassembled WGS sequence"/>
</dbReference>
<evidence type="ECO:0000313" key="6">
    <source>
        <dbReference type="Proteomes" id="UP000008311"/>
    </source>
</evidence>
<evidence type="ECO:0000256" key="1">
    <source>
        <dbReference type="ARBA" id="ARBA00006643"/>
    </source>
</evidence>
<proteinExistence type="inferred from homology"/>
<dbReference type="eggNOG" id="KOG4197">
    <property type="taxonomic scope" value="Eukaryota"/>
</dbReference>
<keyword evidence="6" id="KW-1185">Reference proteome</keyword>
<dbReference type="GO" id="GO:0003723">
    <property type="term" value="F:RNA binding"/>
    <property type="evidence" value="ECO:0000318"/>
    <property type="project" value="GO_Central"/>
</dbReference>
<evidence type="ECO:0000256" key="2">
    <source>
        <dbReference type="ARBA" id="ARBA00022737"/>
    </source>
</evidence>
<dbReference type="PANTHER" id="PTHR47926:SF533">
    <property type="entry name" value="DYW DOMAIN-CONTAINING PROTEIN"/>
    <property type="match status" value="1"/>
</dbReference>
<reference evidence="6" key="1">
    <citation type="journal article" date="2010" name="Nat. Biotechnol.">
        <title>Draft genome sequence of the oilseed species Ricinus communis.</title>
        <authorList>
            <person name="Chan A.P."/>
            <person name="Crabtree J."/>
            <person name="Zhao Q."/>
            <person name="Lorenzi H."/>
            <person name="Orvis J."/>
            <person name="Puiu D."/>
            <person name="Melake-Berhan A."/>
            <person name="Jones K.M."/>
            <person name="Redman J."/>
            <person name="Chen G."/>
            <person name="Cahoon E.B."/>
            <person name="Gedil M."/>
            <person name="Stanke M."/>
            <person name="Haas B.J."/>
            <person name="Wortman J.R."/>
            <person name="Fraser-Liggett C.M."/>
            <person name="Ravel J."/>
            <person name="Rabinowicz P.D."/>
        </authorList>
    </citation>
    <scope>NUCLEOTIDE SEQUENCE [LARGE SCALE GENOMIC DNA]</scope>
    <source>
        <strain evidence="6">cv. Hale</strain>
    </source>
</reference>
<keyword evidence="2" id="KW-0677">Repeat</keyword>
<evidence type="ECO:0000256" key="3">
    <source>
        <dbReference type="ARBA" id="ARBA00022946"/>
    </source>
</evidence>
<dbReference type="InterPro" id="IPR046960">
    <property type="entry name" value="PPR_At4g14850-like_plant"/>
</dbReference>
<gene>
    <name evidence="5" type="ORF">RCOM_1616130</name>
</gene>
<dbReference type="FunCoup" id="B9RDU8">
    <property type="interactions" value="1"/>
</dbReference>
<dbReference type="FunFam" id="1.25.40.10:FF:000642">
    <property type="entry name" value="Pentatricopeptide repeat-containing protein mitochondrial"/>
    <property type="match status" value="1"/>
</dbReference>
<dbReference type="PROSITE" id="PS51375">
    <property type="entry name" value="PPR"/>
    <property type="match status" value="3"/>
</dbReference>
<dbReference type="EMBL" id="EQ973775">
    <property type="protein sequence ID" value="EEF50556.1"/>
    <property type="molecule type" value="Genomic_DNA"/>
</dbReference>
<protein>
    <submittedName>
        <fullName evidence="5">Pentatricopeptide repeat-containing protein, putative</fullName>
    </submittedName>
</protein>